<name>A0A915KV58_ROMCU</name>
<keyword evidence="2" id="KW-0472">Membrane</keyword>
<feature type="compositionally biased region" description="Low complexity" evidence="1">
    <location>
        <begin position="174"/>
        <end position="190"/>
    </location>
</feature>
<feature type="transmembrane region" description="Helical" evidence="2">
    <location>
        <begin position="45"/>
        <end position="67"/>
    </location>
</feature>
<sequence>MDFSQPEAIKMPTISLMLGWGGSCDFTFAMNCVRGTCCQRAEVDFYILLSMFVLCLIAAVVGVAVAVKCYRRANELEAEEADKSSAPGDEVDLMKKMRTIDVEIIRKNDPSVTTKTTIAGQHAWQLFKWTTVDSVPGAHIQLGEKDSSDYSSYSLSLHSKSEREMLGGGRGEGRSVAASLPTSAATSPSPSKKDLKKKGHF</sequence>
<evidence type="ECO:0000256" key="1">
    <source>
        <dbReference type="SAM" id="MobiDB-lite"/>
    </source>
</evidence>
<organism evidence="3 4">
    <name type="scientific">Romanomermis culicivorax</name>
    <name type="common">Nematode worm</name>
    <dbReference type="NCBI Taxonomy" id="13658"/>
    <lineage>
        <taxon>Eukaryota</taxon>
        <taxon>Metazoa</taxon>
        <taxon>Ecdysozoa</taxon>
        <taxon>Nematoda</taxon>
        <taxon>Enoplea</taxon>
        <taxon>Dorylaimia</taxon>
        <taxon>Mermithida</taxon>
        <taxon>Mermithoidea</taxon>
        <taxon>Mermithidae</taxon>
        <taxon>Romanomermis</taxon>
    </lineage>
</organism>
<keyword evidence="3" id="KW-1185">Reference proteome</keyword>
<dbReference type="AlphaFoldDB" id="A0A915KV58"/>
<feature type="region of interest" description="Disordered" evidence="1">
    <location>
        <begin position="161"/>
        <end position="201"/>
    </location>
</feature>
<dbReference type="WBParaSite" id="nRc.2.0.1.t42027-RA">
    <property type="protein sequence ID" value="nRc.2.0.1.t42027-RA"/>
    <property type="gene ID" value="nRc.2.0.1.g42027"/>
</dbReference>
<proteinExistence type="predicted"/>
<accession>A0A915KV58</accession>
<keyword evidence="2" id="KW-0812">Transmembrane</keyword>
<keyword evidence="2" id="KW-1133">Transmembrane helix</keyword>
<evidence type="ECO:0000256" key="2">
    <source>
        <dbReference type="SAM" id="Phobius"/>
    </source>
</evidence>
<evidence type="ECO:0000313" key="3">
    <source>
        <dbReference type="Proteomes" id="UP000887565"/>
    </source>
</evidence>
<feature type="transmembrane region" description="Helical" evidence="2">
    <location>
        <begin position="12"/>
        <end position="33"/>
    </location>
</feature>
<evidence type="ECO:0000313" key="4">
    <source>
        <dbReference type="WBParaSite" id="nRc.2.0.1.t42027-RA"/>
    </source>
</evidence>
<reference evidence="4" key="1">
    <citation type="submission" date="2022-11" db="UniProtKB">
        <authorList>
            <consortium name="WormBaseParasite"/>
        </authorList>
    </citation>
    <scope>IDENTIFICATION</scope>
</reference>
<dbReference type="Proteomes" id="UP000887565">
    <property type="component" value="Unplaced"/>
</dbReference>
<protein>
    <submittedName>
        <fullName evidence="4">Uncharacterized protein</fullName>
    </submittedName>
</protein>